<accession>A0A067S4N6</accession>
<evidence type="ECO:0000313" key="2">
    <source>
        <dbReference type="EMBL" id="KDR64832.1"/>
    </source>
</evidence>
<sequence>MAKSRTQKQATHAETPYRRRSTRLHKASTNPLNMANNSDIPTIEDNNTSIEDTNMSEELQYPAEEHTGDLHLEHFVSNNLPLGTYLVVWAIAAHGMYESFSIEYISLDTVRRDISQKL</sequence>
<dbReference type="EMBL" id="KL142749">
    <property type="protein sequence ID" value="KDR64832.1"/>
    <property type="molecule type" value="Genomic_DNA"/>
</dbReference>
<proteinExistence type="predicted"/>
<dbReference type="HOGENOM" id="CLU_2073334_0_0_1"/>
<protein>
    <submittedName>
        <fullName evidence="2">Uncharacterized protein</fullName>
    </submittedName>
</protein>
<dbReference type="AlphaFoldDB" id="A0A067S4N6"/>
<organism evidence="2 3">
    <name type="scientific">Galerina marginata (strain CBS 339.88)</name>
    <dbReference type="NCBI Taxonomy" id="685588"/>
    <lineage>
        <taxon>Eukaryota</taxon>
        <taxon>Fungi</taxon>
        <taxon>Dikarya</taxon>
        <taxon>Basidiomycota</taxon>
        <taxon>Agaricomycotina</taxon>
        <taxon>Agaricomycetes</taxon>
        <taxon>Agaricomycetidae</taxon>
        <taxon>Agaricales</taxon>
        <taxon>Agaricineae</taxon>
        <taxon>Strophariaceae</taxon>
        <taxon>Galerina</taxon>
    </lineage>
</organism>
<keyword evidence="3" id="KW-1185">Reference proteome</keyword>
<name>A0A067S4N6_GALM3</name>
<dbReference type="Proteomes" id="UP000027222">
    <property type="component" value="Unassembled WGS sequence"/>
</dbReference>
<gene>
    <name evidence="2" type="ORF">GALMADRAFT_149257</name>
</gene>
<feature type="region of interest" description="Disordered" evidence="1">
    <location>
        <begin position="1"/>
        <end position="48"/>
    </location>
</feature>
<evidence type="ECO:0000256" key="1">
    <source>
        <dbReference type="SAM" id="MobiDB-lite"/>
    </source>
</evidence>
<reference evidence="3" key="1">
    <citation type="journal article" date="2014" name="Proc. Natl. Acad. Sci. U.S.A.">
        <title>Extensive sampling of basidiomycete genomes demonstrates inadequacy of the white-rot/brown-rot paradigm for wood decay fungi.</title>
        <authorList>
            <person name="Riley R."/>
            <person name="Salamov A.A."/>
            <person name="Brown D.W."/>
            <person name="Nagy L.G."/>
            <person name="Floudas D."/>
            <person name="Held B.W."/>
            <person name="Levasseur A."/>
            <person name="Lombard V."/>
            <person name="Morin E."/>
            <person name="Otillar R."/>
            <person name="Lindquist E.A."/>
            <person name="Sun H."/>
            <person name="LaButti K.M."/>
            <person name="Schmutz J."/>
            <person name="Jabbour D."/>
            <person name="Luo H."/>
            <person name="Baker S.E."/>
            <person name="Pisabarro A.G."/>
            <person name="Walton J.D."/>
            <person name="Blanchette R.A."/>
            <person name="Henrissat B."/>
            <person name="Martin F."/>
            <person name="Cullen D."/>
            <person name="Hibbett D.S."/>
            <person name="Grigoriev I.V."/>
        </authorList>
    </citation>
    <scope>NUCLEOTIDE SEQUENCE [LARGE SCALE GENOMIC DNA]</scope>
    <source>
        <strain evidence="3">CBS 339.88</strain>
    </source>
</reference>
<feature type="compositionally biased region" description="Polar residues" evidence="1">
    <location>
        <begin position="27"/>
        <end position="48"/>
    </location>
</feature>
<evidence type="ECO:0000313" key="3">
    <source>
        <dbReference type="Proteomes" id="UP000027222"/>
    </source>
</evidence>